<dbReference type="RefSeq" id="WP_212687154.1">
    <property type="nucleotide sequence ID" value="NZ_JAGSPN010000003.1"/>
</dbReference>
<dbReference type="EMBL" id="JAGSPN010000003">
    <property type="protein sequence ID" value="MBR7781819.1"/>
    <property type="molecule type" value="Genomic_DNA"/>
</dbReference>
<dbReference type="AlphaFoldDB" id="A0A941DLI7"/>
<accession>A0A941DLI7</accession>
<protein>
    <submittedName>
        <fullName evidence="1">Uncharacterized protein</fullName>
    </submittedName>
</protein>
<evidence type="ECO:0000313" key="1">
    <source>
        <dbReference type="EMBL" id="MBR7781819.1"/>
    </source>
</evidence>
<name>A0A941DLI7_9BURK</name>
<proteinExistence type="predicted"/>
<reference evidence="1" key="1">
    <citation type="submission" date="2021-04" db="EMBL/GenBank/DDBJ databases">
        <title>novel species isolated from subtropical streams in China.</title>
        <authorList>
            <person name="Lu H."/>
        </authorList>
    </citation>
    <scope>NUCLEOTIDE SEQUENCE</scope>
    <source>
        <strain evidence="1">LFS511W</strain>
    </source>
</reference>
<dbReference type="Proteomes" id="UP000680067">
    <property type="component" value="Unassembled WGS sequence"/>
</dbReference>
<organism evidence="1 2">
    <name type="scientific">Undibacterium luofuense</name>
    <dbReference type="NCBI Taxonomy" id="2828733"/>
    <lineage>
        <taxon>Bacteria</taxon>
        <taxon>Pseudomonadati</taxon>
        <taxon>Pseudomonadota</taxon>
        <taxon>Betaproteobacteria</taxon>
        <taxon>Burkholderiales</taxon>
        <taxon>Oxalobacteraceae</taxon>
        <taxon>Undibacterium</taxon>
    </lineage>
</organism>
<keyword evidence="2" id="KW-1185">Reference proteome</keyword>
<sequence length="88" mass="9509">MTTNTVGGWSAWGPVTPEEKIIFVEATHGLLGVSYTPQMVSTQVVAGTNYRYKCLASLVSPAIGQWEAIVQIYQPLQGAPHITHITPV</sequence>
<dbReference type="Gene3D" id="3.10.450.10">
    <property type="match status" value="1"/>
</dbReference>
<dbReference type="SUPFAM" id="SSF54403">
    <property type="entry name" value="Cystatin/monellin"/>
    <property type="match status" value="1"/>
</dbReference>
<evidence type="ECO:0000313" key="2">
    <source>
        <dbReference type="Proteomes" id="UP000680067"/>
    </source>
</evidence>
<dbReference type="InterPro" id="IPR046350">
    <property type="entry name" value="Cystatin_sf"/>
</dbReference>
<gene>
    <name evidence="1" type="ORF">KDM89_06680</name>
</gene>
<comment type="caution">
    <text evidence="1">The sequence shown here is derived from an EMBL/GenBank/DDBJ whole genome shotgun (WGS) entry which is preliminary data.</text>
</comment>